<dbReference type="PANTHER" id="PTHR43767">
    <property type="entry name" value="LONG-CHAIN-FATTY-ACID--COA LIGASE"/>
    <property type="match status" value="1"/>
</dbReference>
<dbReference type="Gene3D" id="3.40.50.12780">
    <property type="entry name" value="N-terminal domain of ligase-like"/>
    <property type="match status" value="1"/>
</dbReference>
<dbReference type="PROSITE" id="PS00455">
    <property type="entry name" value="AMP_BINDING"/>
    <property type="match status" value="1"/>
</dbReference>
<evidence type="ECO:0000259" key="6">
    <source>
        <dbReference type="Pfam" id="PF00501"/>
    </source>
</evidence>
<name>A0A6P1E9Q3_LENHI</name>
<dbReference type="EMBL" id="CP047121">
    <property type="protein sequence ID" value="QHB53329.1"/>
    <property type="molecule type" value="Genomic_DNA"/>
</dbReference>
<keyword evidence="4 5" id="KW-0067">ATP-binding</keyword>
<proteinExistence type="inferred from homology"/>
<comment type="pathway">
    <text evidence="5">Quinol/quinone metabolism; 1,4-dihydroxy-2-naphthoate biosynthesis; 1,4-dihydroxy-2-naphthoate from chorismate: step 5/7.</text>
</comment>
<dbReference type="Gene3D" id="3.30.300.30">
    <property type="match status" value="1"/>
</dbReference>
<dbReference type="GO" id="GO:0008756">
    <property type="term" value="F:o-succinylbenzoate-CoA ligase activity"/>
    <property type="evidence" value="ECO:0007669"/>
    <property type="project" value="UniProtKB-UniRule"/>
</dbReference>
<evidence type="ECO:0000313" key="9">
    <source>
        <dbReference type="Proteomes" id="UP000465035"/>
    </source>
</evidence>
<comment type="similarity">
    <text evidence="5">Belongs to the ATP-dependent AMP-binding enzyme family. MenE subfamily.</text>
</comment>
<comment type="function">
    <text evidence="5">Converts 2-succinylbenzoate (OSB) to 2-succinylbenzoyl-CoA (OSB-CoA).</text>
</comment>
<evidence type="ECO:0000256" key="4">
    <source>
        <dbReference type="ARBA" id="ARBA00022840"/>
    </source>
</evidence>
<organism evidence="8 9">
    <name type="scientific">Lentilactobacillus hilgardii</name>
    <name type="common">Lactobacillus hilgardii</name>
    <dbReference type="NCBI Taxonomy" id="1588"/>
    <lineage>
        <taxon>Bacteria</taxon>
        <taxon>Bacillati</taxon>
        <taxon>Bacillota</taxon>
        <taxon>Bacilli</taxon>
        <taxon>Lactobacillales</taxon>
        <taxon>Lactobacillaceae</taxon>
        <taxon>Lentilactobacillus</taxon>
    </lineage>
</organism>
<evidence type="ECO:0000256" key="2">
    <source>
        <dbReference type="ARBA" id="ARBA00022598"/>
    </source>
</evidence>
<dbReference type="Pfam" id="PF13193">
    <property type="entry name" value="AMP-binding_C"/>
    <property type="match status" value="1"/>
</dbReference>
<comment type="catalytic activity">
    <reaction evidence="5">
        <text>2-succinylbenzoate + ATP + CoA = 2-succinylbenzoyl-CoA + AMP + diphosphate</text>
        <dbReference type="Rhea" id="RHEA:17009"/>
        <dbReference type="ChEBI" id="CHEBI:18325"/>
        <dbReference type="ChEBI" id="CHEBI:30616"/>
        <dbReference type="ChEBI" id="CHEBI:33019"/>
        <dbReference type="ChEBI" id="CHEBI:57287"/>
        <dbReference type="ChEBI" id="CHEBI:57364"/>
        <dbReference type="ChEBI" id="CHEBI:456215"/>
        <dbReference type="EC" id="6.2.1.26"/>
    </reaction>
</comment>
<comment type="pathway">
    <text evidence="5">Quinol/quinone metabolism; menaquinone biosynthesis.</text>
</comment>
<dbReference type="InterPro" id="IPR045851">
    <property type="entry name" value="AMP-bd_C_sf"/>
</dbReference>
<dbReference type="InterPro" id="IPR020845">
    <property type="entry name" value="AMP-binding_CS"/>
</dbReference>
<dbReference type="PANTHER" id="PTHR43767:SF1">
    <property type="entry name" value="NONRIBOSOMAL PEPTIDE SYNTHASE PES1 (EUROFUNG)-RELATED"/>
    <property type="match status" value="1"/>
</dbReference>
<dbReference type="InterPro" id="IPR010192">
    <property type="entry name" value="MenE"/>
</dbReference>
<evidence type="ECO:0000313" key="8">
    <source>
        <dbReference type="EMBL" id="QHB53329.1"/>
    </source>
</evidence>
<reference evidence="8 9" key="1">
    <citation type="submission" date="2019-12" db="EMBL/GenBank/DDBJ databases">
        <title>Lactobacillus hilgardii FLUB.</title>
        <authorList>
            <person name="Gustaw K."/>
        </authorList>
    </citation>
    <scope>NUCLEOTIDE SEQUENCE [LARGE SCALE GENOMIC DNA]</scope>
    <source>
        <strain evidence="8 9">FLUB</strain>
    </source>
</reference>
<dbReference type="SUPFAM" id="SSF56801">
    <property type="entry name" value="Acetyl-CoA synthetase-like"/>
    <property type="match status" value="1"/>
</dbReference>
<dbReference type="HAMAP" id="MF_00731">
    <property type="entry name" value="MenE"/>
    <property type="match status" value="1"/>
</dbReference>
<dbReference type="NCBIfam" id="TIGR01923">
    <property type="entry name" value="menE"/>
    <property type="match status" value="1"/>
</dbReference>
<dbReference type="InterPro" id="IPR000873">
    <property type="entry name" value="AMP-dep_synth/lig_dom"/>
</dbReference>
<evidence type="ECO:0000259" key="7">
    <source>
        <dbReference type="Pfam" id="PF13193"/>
    </source>
</evidence>
<sequence length="471" mass="52358">MTKQAALFPKRIAVDDGEERLTFSELVKRLEQLSGQLGRVGVLQGSRIAIMTKNGLLGYQMALAVLGSGQTIVWINWRLADNEIKRQVRDSRPTICLVEDALWRDSFHNGFMKFSQVQQIKSQPRQLVSQFNSGDVASVMYTSGTTGEPKGVMQTFGNHFSSAIASSLNLGLTSHDDWLCAVPIFHISGFSIIMRGLIYGMTVRLVSHFDPVLVDRLLRTEPVTTISVVPYMLKKLLDLRDQKSGAYNPDFRCMLLGGGPIDRQTLTRCQTYHVPVVQSYGMTETCSQIVALNDVDADTKIGSVGKPLFLTQLKLSENGGEILIKTPALTSGYLSRPEALFNKKTTDGWYRTGDVGHLDSDGFLYVDGRIDDMIISGGENIFPDEIEAVYSAYPGVDEVAVIGVSDKQWGQSPVAFIVSSKPLSTQKLVAYGRQRLAHYKVPKHFYQIDHLPTNAGGKVQRYKLRKRLNDR</sequence>
<dbReference type="NCBIfam" id="NF002966">
    <property type="entry name" value="PRK03640.1"/>
    <property type="match status" value="1"/>
</dbReference>
<keyword evidence="2 5" id="KW-0436">Ligase</keyword>
<accession>A0A6P1E9Q3</accession>
<dbReference type="EC" id="6.2.1.26" evidence="5"/>
<evidence type="ECO:0000256" key="5">
    <source>
        <dbReference type="HAMAP-Rule" id="MF_00731"/>
    </source>
</evidence>
<dbReference type="UniPathway" id="UPA00079"/>
<dbReference type="InterPro" id="IPR025110">
    <property type="entry name" value="AMP-bd_C"/>
</dbReference>
<dbReference type="InterPro" id="IPR050237">
    <property type="entry name" value="ATP-dep_AMP-bd_enzyme"/>
</dbReference>
<dbReference type="UniPathway" id="UPA01057">
    <property type="reaction ID" value="UER00166"/>
</dbReference>
<evidence type="ECO:0000256" key="3">
    <source>
        <dbReference type="ARBA" id="ARBA00022741"/>
    </source>
</evidence>
<evidence type="ECO:0000256" key="1">
    <source>
        <dbReference type="ARBA" id="ARBA00022428"/>
    </source>
</evidence>
<feature type="domain" description="AMP-dependent synthetase/ligase" evidence="6">
    <location>
        <begin position="3"/>
        <end position="334"/>
    </location>
</feature>
<feature type="domain" description="AMP-binding enzyme C-terminal" evidence="7">
    <location>
        <begin position="385"/>
        <end position="458"/>
    </location>
</feature>
<keyword evidence="3 5" id="KW-0547">Nucleotide-binding</keyword>
<gene>
    <name evidence="5 8" type="primary">menE</name>
    <name evidence="8" type="ORF">GQR93_01280</name>
</gene>
<dbReference type="Proteomes" id="UP000465035">
    <property type="component" value="Chromosome"/>
</dbReference>
<dbReference type="InterPro" id="IPR042099">
    <property type="entry name" value="ANL_N_sf"/>
</dbReference>
<dbReference type="AlphaFoldDB" id="A0A6P1E9Q3"/>
<keyword evidence="1 5" id="KW-0474">Menaquinone biosynthesis</keyword>
<dbReference type="GO" id="GO:0005524">
    <property type="term" value="F:ATP binding"/>
    <property type="evidence" value="ECO:0007669"/>
    <property type="project" value="UniProtKB-KW"/>
</dbReference>
<protein>
    <recommendedName>
        <fullName evidence="5">2-succinylbenzoate--CoA ligase</fullName>
        <ecNumber evidence="5">6.2.1.26</ecNumber>
    </recommendedName>
    <alternativeName>
        <fullName evidence="5">o-succinylbenzoyl-CoA synthetase</fullName>
        <shortName evidence="5">OSB-CoA synthetase</shortName>
    </alternativeName>
</protein>
<dbReference type="Pfam" id="PF00501">
    <property type="entry name" value="AMP-binding"/>
    <property type="match status" value="1"/>
</dbReference>
<dbReference type="GO" id="GO:0009234">
    <property type="term" value="P:menaquinone biosynthetic process"/>
    <property type="evidence" value="ECO:0007669"/>
    <property type="project" value="UniProtKB-UniRule"/>
</dbReference>